<evidence type="ECO:0000256" key="2">
    <source>
        <dbReference type="PIRSR" id="PIRSR018571-1"/>
    </source>
</evidence>
<accession>A0A2S8RDK7</accession>
<dbReference type="PIRSF" id="PIRSF018571">
    <property type="entry name" value="SpoIIGA"/>
    <property type="match status" value="1"/>
</dbReference>
<comment type="subcellular location">
    <subcellularLocation>
        <location evidence="1">Cell membrane</location>
    </subcellularLocation>
</comment>
<feature type="transmembrane region" description="Helical" evidence="3">
    <location>
        <begin position="34"/>
        <end position="52"/>
    </location>
</feature>
<keyword evidence="1" id="KW-0378">Hydrolase</keyword>
<dbReference type="AlphaFoldDB" id="A0A2S8RDK7"/>
<evidence type="ECO:0000256" key="3">
    <source>
        <dbReference type="SAM" id="Phobius"/>
    </source>
</evidence>
<proteinExistence type="inferred from homology"/>
<dbReference type="GO" id="GO:0030435">
    <property type="term" value="P:sporulation resulting in formation of a cellular spore"/>
    <property type="evidence" value="ECO:0007669"/>
    <property type="project" value="UniProtKB-KW"/>
</dbReference>
<dbReference type="OrthoDB" id="2690199at2"/>
<evidence type="ECO:0000313" key="4">
    <source>
        <dbReference type="EMBL" id="PQQ67882.1"/>
    </source>
</evidence>
<dbReference type="InterPro" id="IPR005081">
    <property type="entry name" value="SpoIIGA"/>
</dbReference>
<dbReference type="GO" id="GO:0004190">
    <property type="term" value="F:aspartic-type endopeptidase activity"/>
    <property type="evidence" value="ECO:0007669"/>
    <property type="project" value="UniProtKB-KW"/>
</dbReference>
<dbReference type="NCBIfam" id="TIGR02854">
    <property type="entry name" value="spore_II_GA"/>
    <property type="match status" value="1"/>
</dbReference>
<sequence length="298" mass="34028">MEIYIDILILQNVVMNYLILFMTSKLSKTRISNLRLLLGSLVGASYVVFLLLFPEMKIYYTTVAKILLSLFIVAVTFYPPEFKSFMRILAIFYISTFIFAGAAFAFLYFNNTGGLIQNGIFYIFADSKWSMMFFSSVTVCIIVKIFWDLIQERFIKDNLCIPLKIVFENGIIDLHALVDTGNSLHDPLTNAPVVVVEFNAIKDILPKDIQNIFEESKEEDLVRATEIISDSKWFSRFRLIPFTSLGKENGMLIGFKPDYIEIGENTDKKGVSDVIIGIYNRTLSKNNNYNALLSPELV</sequence>
<feature type="transmembrane region" description="Helical" evidence="3">
    <location>
        <begin position="6"/>
        <end position="22"/>
    </location>
</feature>
<dbReference type="GO" id="GO:0006508">
    <property type="term" value="P:proteolysis"/>
    <property type="evidence" value="ECO:0007669"/>
    <property type="project" value="UniProtKB-KW"/>
</dbReference>
<dbReference type="EMBL" id="NEMB01000003">
    <property type="protein sequence ID" value="PQQ67882.1"/>
    <property type="molecule type" value="Genomic_DNA"/>
</dbReference>
<reference evidence="4 5" key="1">
    <citation type="journal article" date="2018" name="Syst. Appl. Microbiol.">
        <title>Characterization and high-quality draft genome sequence of Herbivorax saccincola A7, an anaerobic, alkaliphilic, thermophilic, cellulolytic, and xylanolytic bacterium.</title>
        <authorList>
            <person name="Aikawa S."/>
            <person name="Baramee S."/>
            <person name="Sermsathanaswadi J."/>
            <person name="Thianheng P."/>
            <person name="Tachaapaikoon C."/>
            <person name="Shikata A."/>
            <person name="Waeonukul R."/>
            <person name="Pason P."/>
            <person name="Ratanakhanokchai K."/>
            <person name="Kosugi A."/>
        </authorList>
    </citation>
    <scope>NUCLEOTIDE SEQUENCE [LARGE SCALE GENOMIC DNA]</scope>
    <source>
        <strain evidence="4 5">A7</strain>
    </source>
</reference>
<dbReference type="GO" id="GO:0005886">
    <property type="term" value="C:plasma membrane"/>
    <property type="evidence" value="ECO:0007669"/>
    <property type="project" value="UniProtKB-SubCell"/>
</dbReference>
<keyword evidence="1" id="KW-1003">Cell membrane</keyword>
<dbReference type="EC" id="3.4.23.-" evidence="1"/>
<organism evidence="4 5">
    <name type="scientific">Acetivibrio saccincola</name>
    <dbReference type="NCBI Taxonomy" id="1677857"/>
    <lineage>
        <taxon>Bacteria</taxon>
        <taxon>Bacillati</taxon>
        <taxon>Bacillota</taxon>
        <taxon>Clostridia</taxon>
        <taxon>Eubacteriales</taxon>
        <taxon>Oscillospiraceae</taxon>
        <taxon>Acetivibrio</taxon>
    </lineage>
</organism>
<comment type="similarity">
    <text evidence="1">Belongs to the peptidase U4 family.</text>
</comment>
<dbReference type="RefSeq" id="WP_105368510.1">
    <property type="nucleotide sequence ID" value="NZ_DAONOL010000052.1"/>
</dbReference>
<keyword evidence="3" id="KW-0812">Transmembrane</keyword>
<keyword evidence="3" id="KW-1133">Transmembrane helix</keyword>
<keyword evidence="1 3" id="KW-0472">Membrane</keyword>
<feature type="transmembrane region" description="Helical" evidence="3">
    <location>
        <begin position="58"/>
        <end position="78"/>
    </location>
</feature>
<evidence type="ECO:0000313" key="5">
    <source>
        <dbReference type="Proteomes" id="UP000239720"/>
    </source>
</evidence>
<protein>
    <recommendedName>
        <fullName evidence="1">Sporulation sigma-E factor-processing peptidase</fullName>
        <ecNumber evidence="1">3.4.23.-</ecNumber>
    </recommendedName>
    <alternativeName>
        <fullName evidence="1">Membrane-associated aspartic protease</fullName>
    </alternativeName>
    <alternativeName>
        <fullName evidence="1">Stage II sporulation protein GA</fullName>
    </alternativeName>
</protein>
<gene>
    <name evidence="4" type="ORF">B9R14_14705</name>
</gene>
<feature type="transmembrane region" description="Helical" evidence="3">
    <location>
        <begin position="129"/>
        <end position="147"/>
    </location>
</feature>
<comment type="caution">
    <text evidence="4">The sequence shown here is derived from an EMBL/GenBank/DDBJ whole genome shotgun (WGS) entry which is preliminary data.</text>
</comment>
<feature type="active site" evidence="2">
    <location>
        <position position="179"/>
    </location>
</feature>
<dbReference type="Pfam" id="PF03419">
    <property type="entry name" value="Peptidase_U4"/>
    <property type="match status" value="1"/>
</dbReference>
<evidence type="ECO:0000256" key="1">
    <source>
        <dbReference type="PIRNR" id="PIRNR018571"/>
    </source>
</evidence>
<keyword evidence="1" id="KW-0645">Protease</keyword>
<dbReference type="GO" id="GO:0030436">
    <property type="term" value="P:asexual sporulation"/>
    <property type="evidence" value="ECO:0007669"/>
    <property type="project" value="InterPro"/>
</dbReference>
<keyword evidence="1" id="KW-0064">Aspartyl protease</keyword>
<keyword evidence="1" id="KW-0749">Sporulation</keyword>
<feature type="transmembrane region" description="Helical" evidence="3">
    <location>
        <begin position="90"/>
        <end position="109"/>
    </location>
</feature>
<dbReference type="Proteomes" id="UP000239720">
    <property type="component" value="Unassembled WGS sequence"/>
</dbReference>
<name>A0A2S8RDK7_9FIRM</name>
<comment type="function">
    <text evidence="1">Probable aspartic protease that is responsible for the proteolytic cleavage of the RNA polymerase sigma E factor (SigE/spoIIGB) to yield the active peptide in the mother cell during sporulation. Responds to a signal from the forespore that is triggered by the extracellular signal protein SpoIIR.</text>
</comment>